<evidence type="ECO:0000256" key="1">
    <source>
        <dbReference type="SAM" id="MobiDB-lite"/>
    </source>
</evidence>
<evidence type="ECO:0000313" key="2">
    <source>
        <dbReference type="EMBL" id="MCL6655849.1"/>
    </source>
</evidence>
<comment type="caution">
    <text evidence="2">The sequence shown here is derived from an EMBL/GenBank/DDBJ whole genome shotgun (WGS) entry which is preliminary data.</text>
</comment>
<gene>
    <name evidence="2" type="ORF">M8N44_00770</name>
</gene>
<proteinExistence type="predicted"/>
<sequence length="64" mass="7384">MIIDLRKEPKEVREWVQDAERATGLSGFALIMGAIMDFSNKAKKNRRPRKNPAPKKPTTYPKEK</sequence>
<dbReference type="Proteomes" id="UP001202031">
    <property type="component" value="Unassembled WGS sequence"/>
</dbReference>
<feature type="compositionally biased region" description="Basic residues" evidence="1">
    <location>
        <begin position="41"/>
        <end position="53"/>
    </location>
</feature>
<dbReference type="GeneID" id="84022369"/>
<feature type="region of interest" description="Disordered" evidence="1">
    <location>
        <begin position="39"/>
        <end position="64"/>
    </location>
</feature>
<evidence type="ECO:0000313" key="3">
    <source>
        <dbReference type="Proteomes" id="UP001202031"/>
    </source>
</evidence>
<keyword evidence="3" id="KW-1185">Reference proteome</keyword>
<dbReference type="EMBL" id="JAMGSI010000001">
    <property type="protein sequence ID" value="MCL6655849.1"/>
    <property type="molecule type" value="Genomic_DNA"/>
</dbReference>
<protein>
    <submittedName>
        <fullName evidence="2">Uncharacterized protein</fullName>
    </submittedName>
</protein>
<name>A0ABT0R420_9BACT</name>
<organism evidence="2 3">
    <name type="scientific">Akkermansia massiliensis</name>
    <dbReference type="NCBI Taxonomy" id="2927224"/>
    <lineage>
        <taxon>Bacteria</taxon>
        <taxon>Pseudomonadati</taxon>
        <taxon>Verrucomicrobiota</taxon>
        <taxon>Verrucomicrobiia</taxon>
        <taxon>Verrucomicrobiales</taxon>
        <taxon>Akkermansiaceae</taxon>
        <taxon>Akkermansia</taxon>
    </lineage>
</organism>
<accession>A0ABT0R420</accession>
<reference evidence="2 3" key="1">
    <citation type="submission" date="2022-03" db="EMBL/GenBank/DDBJ databases">
        <title>Taxonomic description of new species and reclassification of some bacterial strains.</title>
        <authorList>
            <person name="Ndongo S."/>
        </authorList>
    </citation>
    <scope>NUCLEOTIDE SEQUENCE [LARGE SCALE GENOMIC DNA]</scope>
    <source>
        <strain evidence="2 3">Marseille-P6666</strain>
    </source>
</reference>
<dbReference type="RefSeq" id="WP_215709425.1">
    <property type="nucleotide sequence ID" value="NZ_CP072019.1"/>
</dbReference>